<dbReference type="EMBL" id="KZ293418">
    <property type="protein sequence ID" value="PBK74792.1"/>
    <property type="molecule type" value="Genomic_DNA"/>
</dbReference>
<dbReference type="AlphaFoldDB" id="A0A2H3C6D4"/>
<name>A0A2H3C6D4_9AGAR</name>
<accession>A0A2H3C6D4</accession>
<evidence type="ECO:0000313" key="2">
    <source>
        <dbReference type="Proteomes" id="UP000218334"/>
    </source>
</evidence>
<dbReference type="Proteomes" id="UP000218334">
    <property type="component" value="Unassembled WGS sequence"/>
</dbReference>
<sequence length="109" mass="12534">MDAKEWFWRYYDDLETYEHDYEWIAHLKYDRLPKVTLSASTGTVQKASIPVLKQRSYTGKKPVIPSTLADTLCSDLGIQGLLEKESTPLSARRTLSSQEGFTPFLRTVF</sequence>
<keyword evidence="2" id="KW-1185">Reference proteome</keyword>
<proteinExistence type="predicted"/>
<reference evidence="2" key="1">
    <citation type="journal article" date="2017" name="Nat. Ecol. Evol.">
        <title>Genome expansion and lineage-specific genetic innovations in the forest pathogenic fungi Armillaria.</title>
        <authorList>
            <person name="Sipos G."/>
            <person name="Prasanna A.N."/>
            <person name="Walter M.C."/>
            <person name="O'Connor E."/>
            <person name="Balint B."/>
            <person name="Krizsan K."/>
            <person name="Kiss B."/>
            <person name="Hess J."/>
            <person name="Varga T."/>
            <person name="Slot J."/>
            <person name="Riley R."/>
            <person name="Boka B."/>
            <person name="Rigling D."/>
            <person name="Barry K."/>
            <person name="Lee J."/>
            <person name="Mihaltcheva S."/>
            <person name="LaButti K."/>
            <person name="Lipzen A."/>
            <person name="Waldron R."/>
            <person name="Moloney N.M."/>
            <person name="Sperisen C."/>
            <person name="Kredics L."/>
            <person name="Vagvoelgyi C."/>
            <person name="Patrignani A."/>
            <person name="Fitzpatrick D."/>
            <person name="Nagy I."/>
            <person name="Doyle S."/>
            <person name="Anderson J.B."/>
            <person name="Grigoriev I.V."/>
            <person name="Gueldener U."/>
            <person name="Muensterkoetter M."/>
            <person name="Nagy L.G."/>
        </authorList>
    </citation>
    <scope>NUCLEOTIDE SEQUENCE [LARGE SCALE GENOMIC DNA]</scope>
    <source>
        <strain evidence="2">28-4</strain>
    </source>
</reference>
<evidence type="ECO:0000313" key="1">
    <source>
        <dbReference type="EMBL" id="PBK74792.1"/>
    </source>
</evidence>
<protein>
    <submittedName>
        <fullName evidence="1">Uncharacterized protein</fullName>
    </submittedName>
</protein>
<organism evidence="1 2">
    <name type="scientific">Armillaria solidipes</name>
    <dbReference type="NCBI Taxonomy" id="1076256"/>
    <lineage>
        <taxon>Eukaryota</taxon>
        <taxon>Fungi</taxon>
        <taxon>Dikarya</taxon>
        <taxon>Basidiomycota</taxon>
        <taxon>Agaricomycotina</taxon>
        <taxon>Agaricomycetes</taxon>
        <taxon>Agaricomycetidae</taxon>
        <taxon>Agaricales</taxon>
        <taxon>Marasmiineae</taxon>
        <taxon>Physalacriaceae</taxon>
        <taxon>Armillaria</taxon>
    </lineage>
</organism>
<gene>
    <name evidence="1" type="ORF">ARMSODRAFT_1013779</name>
</gene>